<gene>
    <name evidence="4" type="ORF">T310_9947</name>
</gene>
<name>A0A0F4YE44_RASE3</name>
<dbReference type="InterPro" id="IPR023210">
    <property type="entry name" value="NADP_OxRdtase_dom"/>
</dbReference>
<dbReference type="PANTHER" id="PTHR43364:SF4">
    <property type="entry name" value="NAD(P)-LINKED OXIDOREDUCTASE SUPERFAMILY PROTEIN"/>
    <property type="match status" value="1"/>
</dbReference>
<protein>
    <submittedName>
        <fullName evidence="4">Oxidoreductase</fullName>
    </submittedName>
</protein>
<comment type="similarity">
    <text evidence="2">Belongs to the aldo/keto reductase family. Aldo/keto reductase 2 subfamily.</text>
</comment>
<dbReference type="SUPFAM" id="SSF51430">
    <property type="entry name" value="NAD(P)-linked oxidoreductase"/>
    <property type="match status" value="1"/>
</dbReference>
<dbReference type="Gene3D" id="3.20.20.100">
    <property type="entry name" value="NADP-dependent oxidoreductase domain"/>
    <property type="match status" value="2"/>
</dbReference>
<keyword evidence="5" id="KW-1185">Reference proteome</keyword>
<evidence type="ECO:0000313" key="5">
    <source>
        <dbReference type="Proteomes" id="UP000053958"/>
    </source>
</evidence>
<dbReference type="OrthoDB" id="48988at2759"/>
<organism evidence="4 5">
    <name type="scientific">Rasamsonia emersonii (strain ATCC 16479 / CBS 393.64 / IMI 116815)</name>
    <dbReference type="NCBI Taxonomy" id="1408163"/>
    <lineage>
        <taxon>Eukaryota</taxon>
        <taxon>Fungi</taxon>
        <taxon>Dikarya</taxon>
        <taxon>Ascomycota</taxon>
        <taxon>Pezizomycotina</taxon>
        <taxon>Eurotiomycetes</taxon>
        <taxon>Eurotiomycetidae</taxon>
        <taxon>Eurotiales</taxon>
        <taxon>Trichocomaceae</taxon>
        <taxon>Rasamsonia</taxon>
    </lineage>
</organism>
<evidence type="ECO:0000256" key="2">
    <source>
        <dbReference type="ARBA" id="ARBA00038157"/>
    </source>
</evidence>
<proteinExistence type="inferred from homology"/>
<dbReference type="Proteomes" id="UP000053958">
    <property type="component" value="Unassembled WGS sequence"/>
</dbReference>
<dbReference type="STRING" id="1408163.A0A0F4YE44"/>
<dbReference type="InterPro" id="IPR050523">
    <property type="entry name" value="AKR_Detox_Biosynth"/>
</dbReference>
<dbReference type="EMBL" id="LASV01000766">
    <property type="protein sequence ID" value="KKA16459.1"/>
    <property type="molecule type" value="Genomic_DNA"/>
</dbReference>
<reference evidence="4 5" key="1">
    <citation type="submission" date="2015-04" db="EMBL/GenBank/DDBJ databases">
        <authorList>
            <person name="Heijne W.H."/>
            <person name="Fedorova N.D."/>
            <person name="Nierman W.C."/>
            <person name="Vollebregt A.W."/>
            <person name="Zhao Z."/>
            <person name="Wu L."/>
            <person name="Kumar M."/>
            <person name="Stam H."/>
            <person name="van den Berg M.A."/>
            <person name="Pel H.J."/>
        </authorList>
    </citation>
    <scope>NUCLEOTIDE SEQUENCE [LARGE SCALE GENOMIC DNA]</scope>
    <source>
        <strain evidence="4 5">CBS 393.64</strain>
    </source>
</reference>
<evidence type="ECO:0000313" key="4">
    <source>
        <dbReference type="EMBL" id="KKA16459.1"/>
    </source>
</evidence>
<dbReference type="GeneID" id="25321861"/>
<dbReference type="Pfam" id="PF00248">
    <property type="entry name" value="Aldo_ket_red"/>
    <property type="match status" value="2"/>
</dbReference>
<feature type="domain" description="NADP-dependent oxidoreductase" evidence="3">
    <location>
        <begin position="5"/>
        <end position="104"/>
    </location>
</feature>
<sequence length="276" mass="30333">MTPHLIFGTASFGMDLTDFQDPESVKNLLQTLQELGIRRLDSGARYPPLNPGRAEQLIGETKELSGSFVVDTKIYTNTQNDGSGDLRPEAIDKSVNASLQRLKRPEGKCLKRCFICASNTAGRNQAAIRETTIWSHAAWRQNSCPFYALTACRSTPSGFLTGKLVNNQHANTRFGDDHPLGKAAQKLFGAEDLHSAMKKFDADVKATGLTPMEVAIRWIAHHSALKDEDGIVIGASKAEQIRETVTMIRKGPLPAEVLEMTEELWNAVKKTRGGII</sequence>
<dbReference type="GO" id="GO:0016491">
    <property type="term" value="F:oxidoreductase activity"/>
    <property type="evidence" value="ECO:0007669"/>
    <property type="project" value="UniProtKB-KW"/>
</dbReference>
<dbReference type="InterPro" id="IPR036812">
    <property type="entry name" value="NAD(P)_OxRdtase_dom_sf"/>
</dbReference>
<evidence type="ECO:0000259" key="3">
    <source>
        <dbReference type="Pfam" id="PF00248"/>
    </source>
</evidence>
<keyword evidence="1" id="KW-0560">Oxidoreductase</keyword>
<dbReference type="PANTHER" id="PTHR43364">
    <property type="entry name" value="NADH-SPECIFIC METHYLGLYOXAL REDUCTASE-RELATED"/>
    <property type="match status" value="1"/>
</dbReference>
<evidence type="ECO:0000256" key="1">
    <source>
        <dbReference type="ARBA" id="ARBA00023002"/>
    </source>
</evidence>
<accession>A0A0F4YE44</accession>
<feature type="domain" description="NADP-dependent oxidoreductase" evidence="3">
    <location>
        <begin position="155"/>
        <end position="265"/>
    </location>
</feature>
<dbReference type="AlphaFoldDB" id="A0A0F4YE44"/>
<dbReference type="RefSeq" id="XP_013323071.1">
    <property type="nucleotide sequence ID" value="XM_013467617.1"/>
</dbReference>
<comment type="caution">
    <text evidence="4">The sequence shown here is derived from an EMBL/GenBank/DDBJ whole genome shotgun (WGS) entry which is preliminary data.</text>
</comment>